<accession>A0A4Z2HPC5</accession>
<comment type="caution">
    <text evidence="1">The sequence shown here is derived from an EMBL/GenBank/DDBJ whole genome shotgun (WGS) entry which is preliminary data.</text>
</comment>
<dbReference type="AlphaFoldDB" id="A0A4Z2HPC5"/>
<sequence>MWAACRPRVKSAASADRADRAPVACGAEPLDFGHVGDEASLLNGACIPRPPRPPRPSVNPNKPADAPCLCLGIASTPSL</sequence>
<reference evidence="1 2" key="1">
    <citation type="submission" date="2019-03" db="EMBL/GenBank/DDBJ databases">
        <title>First draft genome of Liparis tanakae, snailfish: a comprehensive survey of snailfish specific genes.</title>
        <authorList>
            <person name="Kim W."/>
            <person name="Song I."/>
            <person name="Jeong J.-H."/>
            <person name="Kim D."/>
            <person name="Kim S."/>
            <person name="Ryu S."/>
            <person name="Song J.Y."/>
            <person name="Lee S.K."/>
        </authorList>
    </citation>
    <scope>NUCLEOTIDE SEQUENCE [LARGE SCALE GENOMIC DNA]</scope>
    <source>
        <tissue evidence="1">Muscle</tissue>
    </source>
</reference>
<organism evidence="1 2">
    <name type="scientific">Liparis tanakae</name>
    <name type="common">Tanaka's snailfish</name>
    <dbReference type="NCBI Taxonomy" id="230148"/>
    <lineage>
        <taxon>Eukaryota</taxon>
        <taxon>Metazoa</taxon>
        <taxon>Chordata</taxon>
        <taxon>Craniata</taxon>
        <taxon>Vertebrata</taxon>
        <taxon>Euteleostomi</taxon>
        <taxon>Actinopterygii</taxon>
        <taxon>Neopterygii</taxon>
        <taxon>Teleostei</taxon>
        <taxon>Neoteleostei</taxon>
        <taxon>Acanthomorphata</taxon>
        <taxon>Eupercaria</taxon>
        <taxon>Perciformes</taxon>
        <taxon>Cottioidei</taxon>
        <taxon>Cottales</taxon>
        <taxon>Liparidae</taxon>
        <taxon>Liparis</taxon>
    </lineage>
</organism>
<dbReference type="EMBL" id="SRLO01000213">
    <property type="protein sequence ID" value="TNN66814.1"/>
    <property type="molecule type" value="Genomic_DNA"/>
</dbReference>
<keyword evidence="2" id="KW-1185">Reference proteome</keyword>
<protein>
    <submittedName>
        <fullName evidence="1">Uncharacterized protein</fullName>
    </submittedName>
</protein>
<gene>
    <name evidence="1" type="ORF">EYF80_022883</name>
</gene>
<evidence type="ECO:0000313" key="1">
    <source>
        <dbReference type="EMBL" id="TNN66814.1"/>
    </source>
</evidence>
<name>A0A4Z2HPC5_9TELE</name>
<evidence type="ECO:0000313" key="2">
    <source>
        <dbReference type="Proteomes" id="UP000314294"/>
    </source>
</evidence>
<dbReference type="Proteomes" id="UP000314294">
    <property type="component" value="Unassembled WGS sequence"/>
</dbReference>
<proteinExistence type="predicted"/>